<keyword evidence="2" id="KW-1185">Reference proteome</keyword>
<organism evidence="1 2">
    <name type="scientific">Catenovulum agarivorans DS-2</name>
    <dbReference type="NCBI Taxonomy" id="1328313"/>
    <lineage>
        <taxon>Bacteria</taxon>
        <taxon>Pseudomonadati</taxon>
        <taxon>Pseudomonadota</taxon>
        <taxon>Gammaproteobacteria</taxon>
        <taxon>Alteromonadales</taxon>
        <taxon>Alteromonadaceae</taxon>
        <taxon>Catenovulum</taxon>
    </lineage>
</organism>
<dbReference type="STRING" id="1328313.DS2_07053"/>
<dbReference type="PATRIC" id="fig|1328313.3.peg.1441"/>
<dbReference type="AlphaFoldDB" id="W7QYZ2"/>
<dbReference type="EMBL" id="ARZY01000010">
    <property type="protein sequence ID" value="EWH10570.1"/>
    <property type="molecule type" value="Genomic_DNA"/>
</dbReference>
<evidence type="ECO:0000313" key="2">
    <source>
        <dbReference type="Proteomes" id="UP000019276"/>
    </source>
</evidence>
<proteinExistence type="predicted"/>
<comment type="caution">
    <text evidence="1">The sequence shown here is derived from an EMBL/GenBank/DDBJ whole genome shotgun (WGS) entry which is preliminary data.</text>
</comment>
<protein>
    <submittedName>
        <fullName evidence="1">SapC family protein</fullName>
    </submittedName>
</protein>
<dbReference type="Pfam" id="PF07277">
    <property type="entry name" value="SapC"/>
    <property type="match status" value="1"/>
</dbReference>
<gene>
    <name evidence="1" type="ORF">DS2_07053</name>
</gene>
<dbReference type="OrthoDB" id="8888710at2"/>
<evidence type="ECO:0000313" key="1">
    <source>
        <dbReference type="EMBL" id="EWH10570.1"/>
    </source>
</evidence>
<dbReference type="RefSeq" id="WP_035014000.1">
    <property type="nucleotide sequence ID" value="NZ_ARZY01000010.1"/>
</dbReference>
<name>W7QYZ2_9ALTE</name>
<dbReference type="InterPro" id="IPR010836">
    <property type="entry name" value="SapC"/>
</dbReference>
<accession>W7QYZ2</accession>
<dbReference type="eggNOG" id="COG1262">
    <property type="taxonomic scope" value="Bacteria"/>
</dbReference>
<sequence>MSNHALLNNVDHKDLKIIRKRNAKMGDQVMFCMTFPVEFRSVQHDYPIFFRKDSQTGEFMPIAMFGFEQKENLFLKDDKWDAGYIPLVMDRDPFLIGFQQDRETGEKKPVIHIDMDSPRVSNDEGEPVFLEHGGQTAYLEKISSMLQAIHAGQDHSKAFVQKLLQYELLEPFTLEIELNDGSQNQLVGFYTIHEEKVNALSAEALADLHKDGFLQSIYMVLASMSSIRDLIERKNQTLVNK</sequence>
<reference evidence="1 2" key="1">
    <citation type="journal article" date="2014" name="Genome Announc.">
        <title>Draft Genome Sequence of the Agar-Degrading Bacterium Catenovulum sp. Strain DS-2, Isolated from Intestines of Haliotis diversicolor.</title>
        <authorList>
            <person name="Shan D."/>
            <person name="Li X."/>
            <person name="Gu Z."/>
            <person name="Wei G."/>
            <person name="Gao Z."/>
            <person name="Shao Z."/>
        </authorList>
    </citation>
    <scope>NUCLEOTIDE SEQUENCE [LARGE SCALE GENOMIC DNA]</scope>
    <source>
        <strain evidence="1 2">DS-2</strain>
    </source>
</reference>
<dbReference type="Proteomes" id="UP000019276">
    <property type="component" value="Unassembled WGS sequence"/>
</dbReference>